<organism evidence="2 3">
    <name type="scientific">Flavobacterium agricola</name>
    <dbReference type="NCBI Taxonomy" id="2870839"/>
    <lineage>
        <taxon>Bacteria</taxon>
        <taxon>Pseudomonadati</taxon>
        <taxon>Bacteroidota</taxon>
        <taxon>Flavobacteriia</taxon>
        <taxon>Flavobacteriales</taxon>
        <taxon>Flavobacteriaceae</taxon>
        <taxon>Flavobacterium</taxon>
    </lineage>
</organism>
<keyword evidence="3" id="KW-1185">Reference proteome</keyword>
<keyword evidence="1" id="KW-1133">Transmembrane helix</keyword>
<dbReference type="RefSeq" id="WP_264434278.1">
    <property type="nucleotide sequence ID" value="NZ_CP081495.1"/>
</dbReference>
<dbReference type="EMBL" id="CP081495">
    <property type="protein sequence ID" value="UYW01804.1"/>
    <property type="molecule type" value="Genomic_DNA"/>
</dbReference>
<reference evidence="2" key="1">
    <citation type="submission" date="2021-08" db="EMBL/GenBank/DDBJ databases">
        <title>Flavobacterium sp. strain CC-SYL302.</title>
        <authorList>
            <person name="Lin S.-Y."/>
            <person name="Lee T.-H."/>
            <person name="Young C.-C."/>
        </authorList>
    </citation>
    <scope>NUCLEOTIDE SEQUENCE</scope>
    <source>
        <strain evidence="2">CC-SYL302</strain>
    </source>
</reference>
<proteinExistence type="predicted"/>
<dbReference type="Proteomes" id="UP001163328">
    <property type="component" value="Chromosome"/>
</dbReference>
<accession>A0ABY6LZS7</accession>
<keyword evidence="1" id="KW-0812">Transmembrane</keyword>
<protein>
    <submittedName>
        <fullName evidence="2">Uncharacterized protein</fullName>
    </submittedName>
</protein>
<gene>
    <name evidence="2" type="ORF">K5I29_02445</name>
</gene>
<evidence type="ECO:0000313" key="3">
    <source>
        <dbReference type="Proteomes" id="UP001163328"/>
    </source>
</evidence>
<name>A0ABY6LZS7_9FLAO</name>
<feature type="transmembrane region" description="Helical" evidence="1">
    <location>
        <begin position="115"/>
        <end position="142"/>
    </location>
</feature>
<keyword evidence="1" id="KW-0472">Membrane</keyword>
<sequence length="143" mass="16357">MLTKEELQNIIDQFDEEKLKKLGIFGISQYGGGSDESFLRANKEGLELFAIQLLKSARDTEDILSDKEKNIIPLDYNEDWIDENSDTFIQYIEPITDKQKLKDKNDYKTTFADKLIPYGCGLILIILAIATIVGLVTICNWIF</sequence>
<evidence type="ECO:0000256" key="1">
    <source>
        <dbReference type="SAM" id="Phobius"/>
    </source>
</evidence>
<evidence type="ECO:0000313" key="2">
    <source>
        <dbReference type="EMBL" id="UYW01804.1"/>
    </source>
</evidence>